<dbReference type="AlphaFoldDB" id="A0A9W9DXN8"/>
<evidence type="ECO:0000256" key="1">
    <source>
        <dbReference type="SAM" id="MobiDB-lite"/>
    </source>
</evidence>
<evidence type="ECO:0000313" key="2">
    <source>
        <dbReference type="EMBL" id="KAJ4488917.1"/>
    </source>
</evidence>
<name>A0A9W9DXN8_9AGAR</name>
<organism evidence="2 3">
    <name type="scientific">Lentinula lateritia</name>
    <dbReference type="NCBI Taxonomy" id="40482"/>
    <lineage>
        <taxon>Eukaryota</taxon>
        <taxon>Fungi</taxon>
        <taxon>Dikarya</taxon>
        <taxon>Basidiomycota</taxon>
        <taxon>Agaricomycotina</taxon>
        <taxon>Agaricomycetes</taxon>
        <taxon>Agaricomycetidae</taxon>
        <taxon>Agaricales</taxon>
        <taxon>Marasmiineae</taxon>
        <taxon>Omphalotaceae</taxon>
        <taxon>Lentinula</taxon>
    </lineage>
</organism>
<evidence type="ECO:0000313" key="3">
    <source>
        <dbReference type="Proteomes" id="UP001150238"/>
    </source>
</evidence>
<proteinExistence type="predicted"/>
<comment type="caution">
    <text evidence="2">The sequence shown here is derived from an EMBL/GenBank/DDBJ whole genome shotgun (WGS) entry which is preliminary data.</text>
</comment>
<feature type="compositionally biased region" description="Pro residues" evidence="1">
    <location>
        <begin position="200"/>
        <end position="211"/>
    </location>
</feature>
<accession>A0A9W9DXN8</accession>
<reference evidence="2" key="2">
    <citation type="journal article" date="2023" name="Proc. Natl. Acad. Sci. U.S.A.">
        <title>A global phylogenomic analysis of the shiitake genus Lentinula.</title>
        <authorList>
            <person name="Sierra-Patev S."/>
            <person name="Min B."/>
            <person name="Naranjo-Ortiz M."/>
            <person name="Looney B."/>
            <person name="Konkel Z."/>
            <person name="Slot J.C."/>
            <person name="Sakamoto Y."/>
            <person name="Steenwyk J.L."/>
            <person name="Rokas A."/>
            <person name="Carro J."/>
            <person name="Camarero S."/>
            <person name="Ferreira P."/>
            <person name="Molpeceres G."/>
            <person name="Ruiz-Duenas F.J."/>
            <person name="Serrano A."/>
            <person name="Henrissat B."/>
            <person name="Drula E."/>
            <person name="Hughes K.W."/>
            <person name="Mata J.L."/>
            <person name="Ishikawa N.K."/>
            <person name="Vargas-Isla R."/>
            <person name="Ushijima S."/>
            <person name="Smith C.A."/>
            <person name="Donoghue J."/>
            <person name="Ahrendt S."/>
            <person name="Andreopoulos W."/>
            <person name="He G."/>
            <person name="LaButti K."/>
            <person name="Lipzen A."/>
            <person name="Ng V."/>
            <person name="Riley R."/>
            <person name="Sandor L."/>
            <person name="Barry K."/>
            <person name="Martinez A.T."/>
            <person name="Xiao Y."/>
            <person name="Gibbons J.G."/>
            <person name="Terashima K."/>
            <person name="Grigoriev I.V."/>
            <person name="Hibbett D."/>
        </authorList>
    </citation>
    <scope>NUCLEOTIDE SEQUENCE</scope>
    <source>
        <strain evidence="2">Sp2 HRB7682 ss15</strain>
    </source>
</reference>
<sequence>MGPDDPHTFIHRPSTLLQTVFIAALVLVTSCYASPLSLVPHRLERTATTMSDMDLSLYNHPDYDCSSRRATPMDESNFSSTVHPRHLQLDSRDLGWTKVLDKLAMKTDGMALIGYSYAEEFFAKEFRNRFFPLKSLTLPGTDRPLSTTNHLYLVSKPNLLVNKLKNTNTIYWTCPVYAKKSRMKKEEPQLVYEEGGEPPLYTPGPPPPPYSESPIADDPSSGVSPVLRDSNRIIFFEEQKVGVIMRIPWYEFKQKWNMSSECYKTGRHLKAAKWNEIWKPEVQGWPKNVL</sequence>
<dbReference type="EMBL" id="JANVFS010000008">
    <property type="protein sequence ID" value="KAJ4488917.1"/>
    <property type="molecule type" value="Genomic_DNA"/>
</dbReference>
<reference evidence="2" key="1">
    <citation type="submission" date="2022-08" db="EMBL/GenBank/DDBJ databases">
        <authorList>
            <consortium name="DOE Joint Genome Institute"/>
            <person name="Min B."/>
            <person name="Riley R."/>
            <person name="Sierra-Patev S."/>
            <person name="Naranjo-Ortiz M."/>
            <person name="Looney B."/>
            <person name="Konkel Z."/>
            <person name="Slot J.C."/>
            <person name="Sakamoto Y."/>
            <person name="Steenwyk J.L."/>
            <person name="Rokas A."/>
            <person name="Carro J."/>
            <person name="Camarero S."/>
            <person name="Ferreira P."/>
            <person name="Molpeceres G."/>
            <person name="Ruiz-Duenas F.J."/>
            <person name="Serrano A."/>
            <person name="Henrissat B."/>
            <person name="Drula E."/>
            <person name="Hughes K.W."/>
            <person name="Mata J.L."/>
            <person name="Ishikawa N.K."/>
            <person name="Vargas-Isla R."/>
            <person name="Ushijima S."/>
            <person name="Smith C.A."/>
            <person name="Ahrendt S."/>
            <person name="Andreopoulos W."/>
            <person name="He G."/>
            <person name="Labutti K."/>
            <person name="Lipzen A."/>
            <person name="Ng V."/>
            <person name="Sandor L."/>
            <person name="Barry K."/>
            <person name="Martinez A.T."/>
            <person name="Xiao Y."/>
            <person name="Gibbons J.G."/>
            <person name="Terashima K."/>
            <person name="Hibbett D.S."/>
            <person name="Grigoriev I.V."/>
        </authorList>
    </citation>
    <scope>NUCLEOTIDE SEQUENCE</scope>
    <source>
        <strain evidence="2">Sp2 HRB7682 ss15</strain>
    </source>
</reference>
<feature type="region of interest" description="Disordered" evidence="1">
    <location>
        <begin position="194"/>
        <end position="222"/>
    </location>
</feature>
<dbReference type="Proteomes" id="UP001150238">
    <property type="component" value="Unassembled WGS sequence"/>
</dbReference>
<gene>
    <name evidence="2" type="ORF">C8J55DRAFT_557939</name>
</gene>
<protein>
    <submittedName>
        <fullName evidence="2">Uncharacterized protein</fullName>
    </submittedName>
</protein>